<dbReference type="InterPro" id="IPR011009">
    <property type="entry name" value="Kinase-like_dom_sf"/>
</dbReference>
<dbReference type="GO" id="GO:0005524">
    <property type="term" value="F:ATP binding"/>
    <property type="evidence" value="ECO:0007669"/>
    <property type="project" value="UniProtKB-KW"/>
</dbReference>
<dbReference type="FunFam" id="1.10.510.10:FF:000699">
    <property type="entry name" value="Probable serine/threonine-protein kinase iksA"/>
    <property type="match status" value="1"/>
</dbReference>
<evidence type="ECO:0000256" key="5">
    <source>
        <dbReference type="ARBA" id="ARBA00022777"/>
    </source>
</evidence>
<feature type="compositionally biased region" description="Low complexity" evidence="10">
    <location>
        <begin position="501"/>
        <end position="510"/>
    </location>
</feature>
<feature type="region of interest" description="Disordered" evidence="10">
    <location>
        <begin position="41"/>
        <end position="95"/>
    </location>
</feature>
<keyword evidence="5 12" id="KW-0418">Kinase</keyword>
<organism evidence="12 13">
    <name type="scientific">Trichodelitschia bisporula</name>
    <dbReference type="NCBI Taxonomy" id="703511"/>
    <lineage>
        <taxon>Eukaryota</taxon>
        <taxon>Fungi</taxon>
        <taxon>Dikarya</taxon>
        <taxon>Ascomycota</taxon>
        <taxon>Pezizomycotina</taxon>
        <taxon>Dothideomycetes</taxon>
        <taxon>Dothideomycetes incertae sedis</taxon>
        <taxon>Phaeotrichales</taxon>
        <taxon>Phaeotrichaceae</taxon>
        <taxon>Trichodelitschia</taxon>
    </lineage>
</organism>
<comment type="catalytic activity">
    <reaction evidence="8">
        <text>L-threonyl-[protein] + ATP = O-phospho-L-threonyl-[protein] + ADP + H(+)</text>
        <dbReference type="Rhea" id="RHEA:46608"/>
        <dbReference type="Rhea" id="RHEA-COMP:11060"/>
        <dbReference type="Rhea" id="RHEA-COMP:11605"/>
        <dbReference type="ChEBI" id="CHEBI:15378"/>
        <dbReference type="ChEBI" id="CHEBI:30013"/>
        <dbReference type="ChEBI" id="CHEBI:30616"/>
        <dbReference type="ChEBI" id="CHEBI:61977"/>
        <dbReference type="ChEBI" id="CHEBI:456216"/>
        <dbReference type="EC" id="2.7.11.1"/>
    </reaction>
</comment>
<sequence length="673" mass="74691">MDDDGGGEPIQRTLSLVPYVPDQSREIVLRHNSTVVVYDEDSKQLSLRDASRSSVELTRCPTCNRPYHNAPPPASRRDPSPPSPDEESPHGHAHYMDPSYFRLLSQATAEDRAASPRRRLGETERTATPVENNHRQPQAHGISATAFSQGYFNRFFVEEKELGKGGKGVVLLVKHVLDGVSLGHFACKRVTVGDNHEWLEKVLQEVQLLQTLAHQNLVSYRHVWLENYQANSFVPSVPCAFILQQFCNAGDLAQYVLEPAKMTVTTEELKERIRRRSKNQPEPPVDLHAPRRMQFEEVFSFFKDITSGLHHLHAHGYIHRDLKPSNCLLHAENHKIRVLVSDFGEVQLAGNARRSTGATGTISYCAPEVLRRETPSGSYGNFTTKSDVFSLGMIVYFMCFAKLPYSNADAINEEREDIDTLRTEIAAWAGFDDGRHAREDLPDRLYKFLKRLLAIDPAARPSTEDILNGIRAGSALEDLDDEVPHPNILDSLRSRIQSVDSSPRSPSPAVARKRPARARQNFYPTTSRSPDAERHSSPLSSSPPKATPAPVAAVVPVRKRTDSGARSPRSIPAPLALPPPEGVLQLYQIVRNPMFAAMLRISFLLIKYVTLTGPCHPFGTRGVAAYPLLVLAGLDFVGRWEAGRSLGLLAIHLILVGLIGRGGWLCEGGGPAW</sequence>
<keyword evidence="13" id="KW-1185">Reference proteome</keyword>
<comment type="catalytic activity">
    <reaction evidence="9">
        <text>L-seryl-[protein] + ATP = O-phospho-L-seryl-[protein] + ADP + H(+)</text>
        <dbReference type="Rhea" id="RHEA:17989"/>
        <dbReference type="Rhea" id="RHEA-COMP:9863"/>
        <dbReference type="Rhea" id="RHEA-COMP:11604"/>
        <dbReference type="ChEBI" id="CHEBI:15378"/>
        <dbReference type="ChEBI" id="CHEBI:29999"/>
        <dbReference type="ChEBI" id="CHEBI:30616"/>
        <dbReference type="ChEBI" id="CHEBI:83421"/>
        <dbReference type="ChEBI" id="CHEBI:456216"/>
        <dbReference type="EC" id="2.7.11.1"/>
    </reaction>
</comment>
<gene>
    <name evidence="12" type="ORF">EJ06DRAFT_89834</name>
</gene>
<dbReference type="FunFam" id="3.30.200.20:FF:000306">
    <property type="entry name" value="IKS protein kinase"/>
    <property type="match status" value="1"/>
</dbReference>
<keyword evidence="4" id="KW-0547">Nucleotide-binding</keyword>
<comment type="similarity">
    <text evidence="7">Belongs to the protein kinase superfamily. Ser/Thr protein kinase family. GCN2 subfamily.</text>
</comment>
<dbReference type="SUPFAM" id="SSF56112">
    <property type="entry name" value="Protein kinase-like (PK-like)"/>
    <property type="match status" value="1"/>
</dbReference>
<keyword evidence="2" id="KW-0723">Serine/threonine-protein kinase</keyword>
<proteinExistence type="inferred from homology"/>
<dbReference type="Gene3D" id="3.30.200.20">
    <property type="entry name" value="Phosphorylase Kinase, domain 1"/>
    <property type="match status" value="1"/>
</dbReference>
<dbReference type="GO" id="GO:0004674">
    <property type="term" value="F:protein serine/threonine kinase activity"/>
    <property type="evidence" value="ECO:0007669"/>
    <property type="project" value="UniProtKB-KW"/>
</dbReference>
<dbReference type="InterPro" id="IPR000719">
    <property type="entry name" value="Prot_kinase_dom"/>
</dbReference>
<dbReference type="GO" id="GO:0005737">
    <property type="term" value="C:cytoplasm"/>
    <property type="evidence" value="ECO:0007669"/>
    <property type="project" value="TreeGrafter"/>
</dbReference>
<dbReference type="Gene3D" id="1.10.510.10">
    <property type="entry name" value="Transferase(Phosphotransferase) domain 1"/>
    <property type="match status" value="1"/>
</dbReference>
<evidence type="ECO:0000313" key="13">
    <source>
        <dbReference type="Proteomes" id="UP000799640"/>
    </source>
</evidence>
<dbReference type="Proteomes" id="UP000799640">
    <property type="component" value="Unassembled WGS sequence"/>
</dbReference>
<accession>A0A6G1HRQ0</accession>
<reference evidence="12" key="1">
    <citation type="journal article" date="2020" name="Stud. Mycol.">
        <title>101 Dothideomycetes genomes: a test case for predicting lifestyles and emergence of pathogens.</title>
        <authorList>
            <person name="Haridas S."/>
            <person name="Albert R."/>
            <person name="Binder M."/>
            <person name="Bloem J."/>
            <person name="Labutti K."/>
            <person name="Salamov A."/>
            <person name="Andreopoulos B."/>
            <person name="Baker S."/>
            <person name="Barry K."/>
            <person name="Bills G."/>
            <person name="Bluhm B."/>
            <person name="Cannon C."/>
            <person name="Castanera R."/>
            <person name="Culley D."/>
            <person name="Daum C."/>
            <person name="Ezra D."/>
            <person name="Gonzalez J."/>
            <person name="Henrissat B."/>
            <person name="Kuo A."/>
            <person name="Liang C."/>
            <person name="Lipzen A."/>
            <person name="Lutzoni F."/>
            <person name="Magnuson J."/>
            <person name="Mondo S."/>
            <person name="Nolan M."/>
            <person name="Ohm R."/>
            <person name="Pangilinan J."/>
            <person name="Park H.-J."/>
            <person name="Ramirez L."/>
            <person name="Alfaro M."/>
            <person name="Sun H."/>
            <person name="Tritt A."/>
            <person name="Yoshinaga Y."/>
            <person name="Zwiers L.-H."/>
            <person name="Turgeon B."/>
            <person name="Goodwin S."/>
            <person name="Spatafora J."/>
            <person name="Crous P."/>
            <person name="Grigoriev I."/>
        </authorList>
    </citation>
    <scope>NUCLEOTIDE SEQUENCE</scope>
    <source>
        <strain evidence="12">CBS 262.69</strain>
    </source>
</reference>
<dbReference type="PROSITE" id="PS50011">
    <property type="entry name" value="PROTEIN_KINASE_DOM"/>
    <property type="match status" value="1"/>
</dbReference>
<feature type="compositionally biased region" description="Basic and acidic residues" evidence="10">
    <location>
        <begin position="111"/>
        <end position="125"/>
    </location>
</feature>
<feature type="region of interest" description="Disordered" evidence="10">
    <location>
        <begin position="111"/>
        <end position="139"/>
    </location>
</feature>
<dbReference type="PANTHER" id="PTHR11042:SF138">
    <property type="entry name" value="SERINE_THREONINE-PROTEIN KINASE IKS1-RELATED"/>
    <property type="match status" value="1"/>
</dbReference>
<protein>
    <recommendedName>
        <fullName evidence="1">non-specific serine/threonine protein kinase</fullName>
        <ecNumber evidence="1">2.7.11.1</ecNumber>
    </recommendedName>
</protein>
<dbReference type="PROSITE" id="PS00108">
    <property type="entry name" value="PROTEIN_KINASE_ST"/>
    <property type="match status" value="1"/>
</dbReference>
<evidence type="ECO:0000256" key="6">
    <source>
        <dbReference type="ARBA" id="ARBA00022840"/>
    </source>
</evidence>
<evidence type="ECO:0000259" key="11">
    <source>
        <dbReference type="PROSITE" id="PS50011"/>
    </source>
</evidence>
<name>A0A6G1HRQ0_9PEZI</name>
<dbReference type="Pfam" id="PF00069">
    <property type="entry name" value="Pkinase"/>
    <property type="match status" value="1"/>
</dbReference>
<dbReference type="PANTHER" id="PTHR11042">
    <property type="entry name" value="EUKARYOTIC TRANSLATION INITIATION FACTOR 2-ALPHA KINASE EIF2-ALPHA KINASE -RELATED"/>
    <property type="match status" value="1"/>
</dbReference>
<keyword evidence="3" id="KW-0808">Transferase</keyword>
<dbReference type="AlphaFoldDB" id="A0A6G1HRQ0"/>
<feature type="domain" description="Protein kinase" evidence="11">
    <location>
        <begin position="156"/>
        <end position="488"/>
    </location>
</feature>
<evidence type="ECO:0000256" key="7">
    <source>
        <dbReference type="ARBA" id="ARBA00037982"/>
    </source>
</evidence>
<dbReference type="GO" id="GO:0005634">
    <property type="term" value="C:nucleus"/>
    <property type="evidence" value="ECO:0007669"/>
    <property type="project" value="TreeGrafter"/>
</dbReference>
<evidence type="ECO:0000256" key="9">
    <source>
        <dbReference type="ARBA" id="ARBA00048679"/>
    </source>
</evidence>
<evidence type="ECO:0000256" key="8">
    <source>
        <dbReference type="ARBA" id="ARBA00047899"/>
    </source>
</evidence>
<dbReference type="CDD" id="cd00180">
    <property type="entry name" value="PKc"/>
    <property type="match status" value="1"/>
</dbReference>
<evidence type="ECO:0000256" key="1">
    <source>
        <dbReference type="ARBA" id="ARBA00012513"/>
    </source>
</evidence>
<dbReference type="EC" id="2.7.11.1" evidence="1"/>
<evidence type="ECO:0000256" key="10">
    <source>
        <dbReference type="SAM" id="MobiDB-lite"/>
    </source>
</evidence>
<evidence type="ECO:0000256" key="3">
    <source>
        <dbReference type="ARBA" id="ARBA00022679"/>
    </source>
</evidence>
<dbReference type="InterPro" id="IPR050339">
    <property type="entry name" value="CC_SR_Kinase"/>
</dbReference>
<evidence type="ECO:0000256" key="2">
    <source>
        <dbReference type="ARBA" id="ARBA00022527"/>
    </source>
</evidence>
<dbReference type="OrthoDB" id="1405469at2759"/>
<keyword evidence="6" id="KW-0067">ATP-binding</keyword>
<dbReference type="InterPro" id="IPR008271">
    <property type="entry name" value="Ser/Thr_kinase_AS"/>
</dbReference>
<dbReference type="EMBL" id="ML996699">
    <property type="protein sequence ID" value="KAF2398733.1"/>
    <property type="molecule type" value="Genomic_DNA"/>
</dbReference>
<evidence type="ECO:0000313" key="12">
    <source>
        <dbReference type="EMBL" id="KAF2398733.1"/>
    </source>
</evidence>
<dbReference type="SMART" id="SM00220">
    <property type="entry name" value="S_TKc"/>
    <property type="match status" value="1"/>
</dbReference>
<feature type="compositionally biased region" description="Low complexity" evidence="10">
    <location>
        <begin position="537"/>
        <end position="552"/>
    </location>
</feature>
<evidence type="ECO:0000256" key="4">
    <source>
        <dbReference type="ARBA" id="ARBA00022741"/>
    </source>
</evidence>
<feature type="region of interest" description="Disordered" evidence="10">
    <location>
        <begin position="492"/>
        <end position="552"/>
    </location>
</feature>